<name>A0A1E5LJ57_9BACI</name>
<feature type="transmembrane region" description="Helical" evidence="1">
    <location>
        <begin position="44"/>
        <end position="62"/>
    </location>
</feature>
<sequence length="75" mass="8840">MLNNKCKDGSTKSKHIFDLLYTCFFIIGIIGFILAIFFPQFYILTGQMVIIGWILFIFTKFIEKRYFKNNADNTL</sequence>
<gene>
    <name evidence="2" type="ORF">BFG57_09715</name>
</gene>
<reference evidence="2 3" key="1">
    <citation type="submission" date="2016-08" db="EMBL/GenBank/DDBJ databases">
        <title>Genome of Bacillus solimangrovi GH2-4.</title>
        <authorList>
            <person name="Lim S."/>
            <person name="Kim B.-C."/>
        </authorList>
    </citation>
    <scope>NUCLEOTIDE SEQUENCE [LARGE SCALE GENOMIC DNA]</scope>
    <source>
        <strain evidence="2 3">GH2-4</strain>
    </source>
</reference>
<dbReference type="Proteomes" id="UP000095209">
    <property type="component" value="Unassembled WGS sequence"/>
</dbReference>
<evidence type="ECO:0000313" key="3">
    <source>
        <dbReference type="Proteomes" id="UP000095209"/>
    </source>
</evidence>
<keyword evidence="1" id="KW-0472">Membrane</keyword>
<dbReference type="AlphaFoldDB" id="A0A1E5LJ57"/>
<keyword evidence="3" id="KW-1185">Reference proteome</keyword>
<evidence type="ECO:0008006" key="4">
    <source>
        <dbReference type="Google" id="ProtNLM"/>
    </source>
</evidence>
<feature type="transmembrane region" description="Helical" evidence="1">
    <location>
        <begin position="20"/>
        <end position="38"/>
    </location>
</feature>
<dbReference type="EMBL" id="MJEH01000005">
    <property type="protein sequence ID" value="OEH94114.1"/>
    <property type="molecule type" value="Genomic_DNA"/>
</dbReference>
<proteinExistence type="predicted"/>
<keyword evidence="1" id="KW-1133">Transmembrane helix</keyword>
<protein>
    <recommendedName>
        <fullName evidence="4">YrhK domain-containing protein</fullName>
    </recommendedName>
</protein>
<keyword evidence="1" id="KW-0812">Transmembrane</keyword>
<organism evidence="2 3">
    <name type="scientific">Bacillus solimangrovi</name>
    <dbReference type="NCBI Taxonomy" id="1305675"/>
    <lineage>
        <taxon>Bacteria</taxon>
        <taxon>Bacillati</taxon>
        <taxon>Bacillota</taxon>
        <taxon>Bacilli</taxon>
        <taxon>Bacillales</taxon>
        <taxon>Bacillaceae</taxon>
        <taxon>Bacillus</taxon>
    </lineage>
</organism>
<accession>A0A1E5LJ57</accession>
<evidence type="ECO:0000256" key="1">
    <source>
        <dbReference type="SAM" id="Phobius"/>
    </source>
</evidence>
<comment type="caution">
    <text evidence="2">The sequence shown here is derived from an EMBL/GenBank/DDBJ whole genome shotgun (WGS) entry which is preliminary data.</text>
</comment>
<evidence type="ECO:0000313" key="2">
    <source>
        <dbReference type="EMBL" id="OEH94114.1"/>
    </source>
</evidence>